<protein>
    <recommendedName>
        <fullName evidence="7">Phosphate-specific transport system accessory protein PhoU</fullName>
    </recommendedName>
</protein>
<comment type="function">
    <text evidence="7">Plays a role in the regulation of phosphate uptake.</text>
</comment>
<keyword evidence="5 7" id="KW-0963">Cytoplasm</keyword>
<dbReference type="RefSeq" id="WP_308728600.1">
    <property type="nucleotide sequence ID" value="NZ_JAJEQF010000031.1"/>
</dbReference>
<evidence type="ECO:0000256" key="3">
    <source>
        <dbReference type="ARBA" id="ARBA00011738"/>
    </source>
</evidence>
<dbReference type="Gene3D" id="1.20.58.220">
    <property type="entry name" value="Phosphate transport system protein phou homolog 2, domain 2"/>
    <property type="match status" value="1"/>
</dbReference>
<sequence>MTTRKLYSEELVQLSESLEEMGNLVEASLKNLFFSIENKDMQLAERIVANDRNVNNLERSIEAQCLMLITTQQPIAQDLRTVSSILKVVTDIERIGDHASDIAELIQQMDHKQLERYSGHLQPMIAASREMVHEAVSAFVARDQKKANDVIASDDIIDKLFDKVKNDIVIHIKEDRSDAIESLDALMLAKYLERIGDHAVNICEWEIFRETGTIQNTKVF</sequence>
<comment type="similarity">
    <text evidence="2 7">Belongs to the PhoU family.</text>
</comment>
<proteinExistence type="inferred from homology"/>
<feature type="domain" description="PhoU" evidence="8">
    <location>
        <begin position="18"/>
        <end position="106"/>
    </location>
</feature>
<dbReference type="SUPFAM" id="SSF109755">
    <property type="entry name" value="PhoU-like"/>
    <property type="match status" value="1"/>
</dbReference>
<dbReference type="GO" id="GO:0005737">
    <property type="term" value="C:cytoplasm"/>
    <property type="evidence" value="ECO:0007669"/>
    <property type="project" value="UniProtKB-SubCell"/>
</dbReference>
<name>A0AAE3DLH0_9FIRM</name>
<evidence type="ECO:0000313" key="10">
    <source>
        <dbReference type="Proteomes" id="UP001199355"/>
    </source>
</evidence>
<dbReference type="Proteomes" id="UP001199355">
    <property type="component" value="Unassembled WGS sequence"/>
</dbReference>
<feature type="domain" description="PhoU" evidence="8">
    <location>
        <begin position="124"/>
        <end position="205"/>
    </location>
</feature>
<organism evidence="9 10">
    <name type="scientific">Gallintestinimicrobium propionicum</name>
    <dbReference type="NCBI Taxonomy" id="2981770"/>
    <lineage>
        <taxon>Bacteria</taxon>
        <taxon>Bacillati</taxon>
        <taxon>Bacillota</taxon>
        <taxon>Clostridia</taxon>
        <taxon>Lachnospirales</taxon>
        <taxon>Lachnospiraceae</taxon>
        <taxon>Gallintestinimicrobium</taxon>
    </lineage>
</organism>
<evidence type="ECO:0000256" key="1">
    <source>
        <dbReference type="ARBA" id="ARBA00004496"/>
    </source>
</evidence>
<dbReference type="GO" id="GO:0045936">
    <property type="term" value="P:negative regulation of phosphate metabolic process"/>
    <property type="evidence" value="ECO:0007669"/>
    <property type="project" value="InterPro"/>
</dbReference>
<comment type="subunit">
    <text evidence="3 7">Homodimer.</text>
</comment>
<keyword evidence="4 7" id="KW-0813">Transport</keyword>
<evidence type="ECO:0000256" key="6">
    <source>
        <dbReference type="ARBA" id="ARBA00022592"/>
    </source>
</evidence>
<dbReference type="PIRSF" id="PIRSF003107">
    <property type="entry name" value="PhoU"/>
    <property type="match status" value="1"/>
</dbReference>
<evidence type="ECO:0000256" key="4">
    <source>
        <dbReference type="ARBA" id="ARBA00022448"/>
    </source>
</evidence>
<dbReference type="PANTHER" id="PTHR42930:SF3">
    <property type="entry name" value="PHOSPHATE-SPECIFIC TRANSPORT SYSTEM ACCESSORY PROTEIN PHOU"/>
    <property type="match status" value="1"/>
</dbReference>
<gene>
    <name evidence="9" type="primary">phoU</name>
    <name evidence="9" type="ORF">LKD45_11325</name>
</gene>
<dbReference type="InterPro" id="IPR026022">
    <property type="entry name" value="PhoU_dom"/>
</dbReference>
<accession>A0AAE3DLH0</accession>
<evidence type="ECO:0000256" key="7">
    <source>
        <dbReference type="PIRNR" id="PIRNR003107"/>
    </source>
</evidence>
<keyword evidence="6 7" id="KW-0592">Phosphate transport</keyword>
<dbReference type="GO" id="GO:0006817">
    <property type="term" value="P:phosphate ion transport"/>
    <property type="evidence" value="ECO:0007669"/>
    <property type="project" value="UniProtKB-KW"/>
</dbReference>
<keyword evidence="10" id="KW-1185">Reference proteome</keyword>
<evidence type="ECO:0000256" key="2">
    <source>
        <dbReference type="ARBA" id="ARBA00008107"/>
    </source>
</evidence>
<comment type="caution">
    <text evidence="9">The sequence shown here is derived from an EMBL/GenBank/DDBJ whole genome shotgun (WGS) entry which is preliminary data.</text>
</comment>
<dbReference type="GO" id="GO:0030643">
    <property type="term" value="P:intracellular phosphate ion homeostasis"/>
    <property type="evidence" value="ECO:0007669"/>
    <property type="project" value="InterPro"/>
</dbReference>
<dbReference type="InterPro" id="IPR028366">
    <property type="entry name" value="PhoU"/>
</dbReference>
<comment type="subcellular location">
    <subcellularLocation>
        <location evidence="1 7">Cytoplasm</location>
    </subcellularLocation>
</comment>
<evidence type="ECO:0000259" key="8">
    <source>
        <dbReference type="Pfam" id="PF01895"/>
    </source>
</evidence>
<evidence type="ECO:0000313" key="9">
    <source>
        <dbReference type="EMBL" id="MCC2168270.1"/>
    </source>
</evidence>
<dbReference type="Pfam" id="PF01895">
    <property type="entry name" value="PhoU"/>
    <property type="match status" value="2"/>
</dbReference>
<dbReference type="NCBIfam" id="TIGR02135">
    <property type="entry name" value="phoU_full"/>
    <property type="match status" value="1"/>
</dbReference>
<dbReference type="AlphaFoldDB" id="A0AAE3DLH0"/>
<evidence type="ECO:0000256" key="5">
    <source>
        <dbReference type="ARBA" id="ARBA00022490"/>
    </source>
</evidence>
<dbReference type="FunFam" id="1.20.58.220:FF:000004">
    <property type="entry name" value="Phosphate-specific transport system accessory protein PhoU"/>
    <property type="match status" value="1"/>
</dbReference>
<dbReference type="EMBL" id="JAJEQF010000031">
    <property type="protein sequence ID" value="MCC2168270.1"/>
    <property type="molecule type" value="Genomic_DNA"/>
</dbReference>
<reference evidence="9 10" key="1">
    <citation type="submission" date="2021-10" db="EMBL/GenBank/DDBJ databases">
        <title>Anaerobic single-cell dispensing facilitates the cultivation of human gut bacteria.</title>
        <authorList>
            <person name="Afrizal A."/>
        </authorList>
    </citation>
    <scope>NUCLEOTIDE SEQUENCE [LARGE SCALE GENOMIC DNA]</scope>
    <source>
        <strain evidence="9 10">CLA-AA-H244</strain>
    </source>
</reference>
<dbReference type="InterPro" id="IPR038078">
    <property type="entry name" value="PhoU-like_sf"/>
</dbReference>
<dbReference type="PANTHER" id="PTHR42930">
    <property type="entry name" value="PHOSPHATE-SPECIFIC TRANSPORT SYSTEM ACCESSORY PROTEIN PHOU"/>
    <property type="match status" value="1"/>
</dbReference>